<evidence type="ECO:0000256" key="3">
    <source>
        <dbReference type="SAM" id="Coils"/>
    </source>
</evidence>
<organism evidence="6 7">
    <name type="scientific">Tahibacter soli</name>
    <dbReference type="NCBI Taxonomy" id="2983605"/>
    <lineage>
        <taxon>Bacteria</taxon>
        <taxon>Pseudomonadati</taxon>
        <taxon>Pseudomonadota</taxon>
        <taxon>Gammaproteobacteria</taxon>
        <taxon>Lysobacterales</taxon>
        <taxon>Rhodanobacteraceae</taxon>
        <taxon>Tahibacter</taxon>
    </lineage>
</organism>
<dbReference type="PANTHER" id="PTHR47691">
    <property type="entry name" value="REGULATOR-RELATED"/>
    <property type="match status" value="1"/>
</dbReference>
<evidence type="ECO:0000256" key="4">
    <source>
        <dbReference type="SAM" id="Phobius"/>
    </source>
</evidence>
<dbReference type="InterPro" id="IPR049052">
    <property type="entry name" value="nSTAND1"/>
</dbReference>
<accession>A0A9X4BIF4</accession>
<feature type="DNA-binding region" description="OmpR/PhoB-type" evidence="2">
    <location>
        <begin position="9"/>
        <end position="107"/>
    </location>
</feature>
<feature type="domain" description="OmpR/PhoB-type" evidence="5">
    <location>
        <begin position="9"/>
        <end position="107"/>
    </location>
</feature>
<evidence type="ECO:0000256" key="2">
    <source>
        <dbReference type="PROSITE-ProRule" id="PRU01091"/>
    </source>
</evidence>
<feature type="transmembrane region" description="Helical" evidence="4">
    <location>
        <begin position="598"/>
        <end position="621"/>
    </location>
</feature>
<evidence type="ECO:0000313" key="7">
    <source>
        <dbReference type="Proteomes" id="UP001139971"/>
    </source>
</evidence>
<gene>
    <name evidence="6" type="ORF">OD750_015260</name>
</gene>
<comment type="caution">
    <text evidence="6">The sequence shown here is derived from an EMBL/GenBank/DDBJ whole genome shotgun (WGS) entry which is preliminary data.</text>
</comment>
<dbReference type="SUPFAM" id="SSF46894">
    <property type="entry name" value="C-terminal effector domain of the bipartite response regulators"/>
    <property type="match status" value="1"/>
</dbReference>
<dbReference type="InterPro" id="IPR011990">
    <property type="entry name" value="TPR-like_helical_dom_sf"/>
</dbReference>
<reference evidence="6" key="1">
    <citation type="submission" date="2023-02" db="EMBL/GenBank/DDBJ databases">
        <title>Tahibacter soli sp. nov. isolated from soil.</title>
        <authorList>
            <person name="Baek J.H."/>
            <person name="Lee J.K."/>
            <person name="Choi D.G."/>
            <person name="Jeon C.O."/>
        </authorList>
    </citation>
    <scope>NUCLEOTIDE SEQUENCE</scope>
    <source>
        <strain evidence="6">BL</strain>
    </source>
</reference>
<dbReference type="EMBL" id="JAOVZO020000018">
    <property type="protein sequence ID" value="MDC8013901.1"/>
    <property type="molecule type" value="Genomic_DNA"/>
</dbReference>
<dbReference type="GO" id="GO:0003677">
    <property type="term" value="F:DNA binding"/>
    <property type="evidence" value="ECO:0007669"/>
    <property type="project" value="UniProtKB-UniRule"/>
</dbReference>
<evidence type="ECO:0000259" key="5">
    <source>
        <dbReference type="PROSITE" id="PS51755"/>
    </source>
</evidence>
<dbReference type="InterPro" id="IPR001867">
    <property type="entry name" value="OmpR/PhoB-type_DNA-bd"/>
</dbReference>
<dbReference type="AlphaFoldDB" id="A0A9X4BIF4"/>
<keyword evidence="4" id="KW-1133">Transmembrane helix</keyword>
<dbReference type="InterPro" id="IPR016032">
    <property type="entry name" value="Sig_transdc_resp-reg_C-effctor"/>
</dbReference>
<dbReference type="PROSITE" id="PS51755">
    <property type="entry name" value="OMPR_PHOB"/>
    <property type="match status" value="1"/>
</dbReference>
<dbReference type="SMART" id="SM00862">
    <property type="entry name" value="Trans_reg_C"/>
    <property type="match status" value="1"/>
</dbReference>
<dbReference type="SUPFAM" id="SSF48452">
    <property type="entry name" value="TPR-like"/>
    <property type="match status" value="1"/>
</dbReference>
<proteinExistence type="predicted"/>
<dbReference type="CDD" id="cd00383">
    <property type="entry name" value="trans_reg_C"/>
    <property type="match status" value="1"/>
</dbReference>
<dbReference type="Proteomes" id="UP001139971">
    <property type="component" value="Unassembled WGS sequence"/>
</dbReference>
<feature type="coiled-coil region" evidence="3">
    <location>
        <begin position="835"/>
        <end position="862"/>
    </location>
</feature>
<protein>
    <submittedName>
        <fullName evidence="6">Winged helix-turn-helix domain-containing protein</fullName>
    </submittedName>
</protein>
<dbReference type="Gene3D" id="1.10.10.10">
    <property type="entry name" value="Winged helix-like DNA-binding domain superfamily/Winged helix DNA-binding domain"/>
    <property type="match status" value="1"/>
</dbReference>
<dbReference type="Pfam" id="PF00486">
    <property type="entry name" value="Trans_reg_C"/>
    <property type="match status" value="1"/>
</dbReference>
<evidence type="ECO:0000313" key="6">
    <source>
        <dbReference type="EMBL" id="MDC8013901.1"/>
    </source>
</evidence>
<dbReference type="GO" id="GO:0006355">
    <property type="term" value="P:regulation of DNA-templated transcription"/>
    <property type="evidence" value="ECO:0007669"/>
    <property type="project" value="InterPro"/>
</dbReference>
<keyword evidence="7" id="KW-1185">Reference proteome</keyword>
<dbReference type="PANTHER" id="PTHR47691:SF3">
    <property type="entry name" value="HTH-TYPE TRANSCRIPTIONAL REGULATOR RV0890C-RELATED"/>
    <property type="match status" value="1"/>
</dbReference>
<dbReference type="InterPro" id="IPR036388">
    <property type="entry name" value="WH-like_DNA-bd_sf"/>
</dbReference>
<keyword evidence="4" id="KW-0472">Membrane</keyword>
<keyword evidence="4" id="KW-0812">Transmembrane</keyword>
<sequence>MTSSGNSIASRFRLGDWLVVPDECALEGPAGKTTIEPKLMTVLVTLCERADETISAEQLLIECWRGTFYGDNPVHKSIAQLRRALGDSATEPRYIATIRKRGYRIVAPVTFPERYSANVAALPRWTTGSPYVGLGAFDAGHAQVFFGRSRAQAWVLGRLRERVDEGCGFVLVLAPSGSGKSSLVRAGVLPLLTQPGGFDGCTALAVSEVDAMRVGNDAYGALADAMLGWQVDDEALFLPGERAFLVDSLAGDRALVVATIEERLSRRRPRRDGDGHRVLVIVVDQLERVFASGTAPLAELDRLFAALRDLLAGQRVAAFALCRNDFYPRVAEVPALVELKSDNGVFDLPLLAAGELAQIIRAPALAAGLRFEHDESTSLRLDDVLRDDAVRQPQSLPLLQHALLEIYQRRSVSGVLSFEAYRAIGGLEGALAQRAEMIFNGLPASAQRRLPELLRTMVALGPDEGLPVGRRVAWADVADADTRALAQGFVEQRLFVSDLTGGVPGFAAAHESLFRNWPRARDWVAENRRLLLARSRVSAAYRRWHSEGRRRDFLLPPGTQLDDARALIGDRHVALDADVRRYVDESIARWRRQRRVRYAAVVAVLVLGLAAGTAGVIAALARAEADQRRVQAEGLVGFMLGELTERLRGLGKLDVLDSVGNEAMRYLVSLPQDDGNATTQLLRIRASRQIGEIRLSRAEPTAADAFAHARDLAESLAAREPDNADAWLELGNAAFWLGQIPFQKNDYAATAQHWQRYLDAARRLVALKPDDAKARLELSYAQNNLATLDYRTSRMASARERFDESAQLKRRVLASTPDDAVVADLADTLTWIGRVDEAETALETAEKHYQEALDALSSLRARQPDDLRWRYRESIARMHVARLALMRGDLAGSIDGYSRAREVLIELSRSDPSNAVWSHAGALAAVNAATAKELAGDRGAAEALTREALAEIGAVIERGSRSTDYLRLRQMAAFRIAQIRRAAGAAKADEEFDALVDTLTTEAASASPQTTAALANVLTSRAEYAAHAGKAQIVQQDSQRAIDLLAPVAASNEAVVLDARMRALSLLGRNNEARTLAVRLEAAGFRHPDHIRFLTDHPLGASEHD</sequence>
<keyword evidence="3" id="KW-0175">Coiled coil</keyword>
<dbReference type="Gene3D" id="1.25.40.10">
    <property type="entry name" value="Tetratricopeptide repeat domain"/>
    <property type="match status" value="1"/>
</dbReference>
<evidence type="ECO:0000256" key="1">
    <source>
        <dbReference type="ARBA" id="ARBA00023125"/>
    </source>
</evidence>
<name>A0A9X4BIF4_9GAMM</name>
<keyword evidence="1 2" id="KW-0238">DNA-binding</keyword>
<dbReference type="RefSeq" id="WP_263541547.1">
    <property type="nucleotide sequence ID" value="NZ_JAOVZO020000018.1"/>
</dbReference>
<dbReference type="Pfam" id="PF20703">
    <property type="entry name" value="nSTAND1"/>
    <property type="match status" value="1"/>
</dbReference>
<dbReference type="GO" id="GO:0000160">
    <property type="term" value="P:phosphorelay signal transduction system"/>
    <property type="evidence" value="ECO:0007669"/>
    <property type="project" value="InterPro"/>
</dbReference>